<proteinExistence type="inferred from homology"/>
<dbReference type="NCBIfam" id="TIGR01730">
    <property type="entry name" value="RND_mfp"/>
    <property type="match status" value="1"/>
</dbReference>
<evidence type="ECO:0000256" key="1">
    <source>
        <dbReference type="ARBA" id="ARBA00004196"/>
    </source>
</evidence>
<comment type="subcellular location">
    <subcellularLocation>
        <location evidence="1">Cell envelope</location>
    </subcellularLocation>
</comment>
<dbReference type="Pfam" id="PF25876">
    <property type="entry name" value="HH_MFP_RND"/>
    <property type="match status" value="1"/>
</dbReference>
<dbReference type="RefSeq" id="WP_096452786.1">
    <property type="nucleotide sequence ID" value="NZ_JBHSOG010000011.1"/>
</dbReference>
<name>A0ABW1ANF2_9RHOO</name>
<evidence type="ECO:0000313" key="10">
    <source>
        <dbReference type="Proteomes" id="UP001595974"/>
    </source>
</evidence>
<dbReference type="Pfam" id="PF25944">
    <property type="entry name" value="Beta-barrel_RND"/>
    <property type="match status" value="1"/>
</dbReference>
<feature type="region of interest" description="Disordered" evidence="3">
    <location>
        <begin position="374"/>
        <end position="395"/>
    </location>
</feature>
<dbReference type="Pfam" id="PF25967">
    <property type="entry name" value="RND-MFP_C"/>
    <property type="match status" value="1"/>
</dbReference>
<dbReference type="EMBL" id="JBHSOG010000011">
    <property type="protein sequence ID" value="MFC5768634.1"/>
    <property type="molecule type" value="Genomic_DNA"/>
</dbReference>
<evidence type="ECO:0000256" key="3">
    <source>
        <dbReference type="SAM" id="MobiDB-lite"/>
    </source>
</evidence>
<dbReference type="Gene3D" id="2.40.30.170">
    <property type="match status" value="1"/>
</dbReference>
<evidence type="ECO:0000259" key="8">
    <source>
        <dbReference type="Pfam" id="PF25967"/>
    </source>
</evidence>
<keyword evidence="10" id="KW-1185">Reference proteome</keyword>
<dbReference type="PANTHER" id="PTHR30158">
    <property type="entry name" value="ACRA/E-RELATED COMPONENT OF DRUG EFFLUX TRANSPORTER"/>
    <property type="match status" value="1"/>
</dbReference>
<protein>
    <submittedName>
        <fullName evidence="9">Efflux RND transporter periplasmic adaptor subunit</fullName>
    </submittedName>
</protein>
<evidence type="ECO:0000313" key="9">
    <source>
        <dbReference type="EMBL" id="MFC5768634.1"/>
    </source>
</evidence>
<dbReference type="Pfam" id="PF25917">
    <property type="entry name" value="BSH_RND"/>
    <property type="match status" value="1"/>
</dbReference>
<dbReference type="InterPro" id="IPR058624">
    <property type="entry name" value="MdtA-like_HH"/>
</dbReference>
<feature type="domain" description="Multidrug resistance protein MdtA-like C-terminal permuted SH3" evidence="8">
    <location>
        <begin position="305"/>
        <end position="363"/>
    </location>
</feature>
<organism evidence="9 10">
    <name type="scientific">Thauera sinica</name>
    <dbReference type="NCBI Taxonomy" id="2665146"/>
    <lineage>
        <taxon>Bacteria</taxon>
        <taxon>Pseudomonadati</taxon>
        <taxon>Pseudomonadota</taxon>
        <taxon>Betaproteobacteria</taxon>
        <taxon>Rhodocyclales</taxon>
        <taxon>Zoogloeaceae</taxon>
        <taxon>Thauera</taxon>
    </lineage>
</organism>
<evidence type="ECO:0000259" key="6">
    <source>
        <dbReference type="Pfam" id="PF25917"/>
    </source>
</evidence>
<comment type="caution">
    <text evidence="9">The sequence shown here is derived from an EMBL/GenBank/DDBJ whole genome shotgun (WGS) entry which is preliminary data.</text>
</comment>
<dbReference type="Gene3D" id="2.40.420.20">
    <property type="match status" value="1"/>
</dbReference>
<gene>
    <name evidence="9" type="ORF">ACFPTN_04545</name>
</gene>
<dbReference type="Gene3D" id="1.10.287.470">
    <property type="entry name" value="Helix hairpin bin"/>
    <property type="match status" value="1"/>
</dbReference>
<evidence type="ECO:0000256" key="4">
    <source>
        <dbReference type="SAM" id="SignalP"/>
    </source>
</evidence>
<evidence type="ECO:0000256" key="2">
    <source>
        <dbReference type="ARBA" id="ARBA00009477"/>
    </source>
</evidence>
<dbReference type="InterPro" id="IPR058627">
    <property type="entry name" value="MdtA-like_C"/>
</dbReference>
<dbReference type="SUPFAM" id="SSF111369">
    <property type="entry name" value="HlyD-like secretion proteins"/>
    <property type="match status" value="1"/>
</dbReference>
<accession>A0ABW1ANF2</accession>
<evidence type="ECO:0000259" key="5">
    <source>
        <dbReference type="Pfam" id="PF25876"/>
    </source>
</evidence>
<comment type="similarity">
    <text evidence="2">Belongs to the membrane fusion protein (MFP) (TC 8.A.1) family.</text>
</comment>
<dbReference type="InterPro" id="IPR058625">
    <property type="entry name" value="MdtA-like_BSH"/>
</dbReference>
<reference evidence="10" key="1">
    <citation type="journal article" date="2019" name="Int. J. Syst. Evol. Microbiol.">
        <title>The Global Catalogue of Microorganisms (GCM) 10K type strain sequencing project: providing services to taxonomists for standard genome sequencing and annotation.</title>
        <authorList>
            <consortium name="The Broad Institute Genomics Platform"/>
            <consortium name="The Broad Institute Genome Sequencing Center for Infectious Disease"/>
            <person name="Wu L."/>
            <person name="Ma J."/>
        </authorList>
    </citation>
    <scope>NUCLEOTIDE SEQUENCE [LARGE SCALE GENOMIC DNA]</scope>
    <source>
        <strain evidence="10">SHR3</strain>
    </source>
</reference>
<dbReference type="InterPro" id="IPR058626">
    <property type="entry name" value="MdtA-like_b-barrel"/>
</dbReference>
<dbReference type="InterPro" id="IPR006143">
    <property type="entry name" value="RND_pump_MFP"/>
</dbReference>
<sequence length="395" mass="41430">MKSLRTRQLPLLMLVAAGLAAGCGQKQSASGPETSSSLPVEAITVEAQPLALSSELPGRIEPFRVAEVRARVAGIVLSRNFTEGADVKAGQVLFQIDPAPFKAALSRAQGELARAEAALADAQAVVRRYGPLVAVEAVSQQDFDAAQATFKSAQAARQSALAEVETARLNLGYATVVAPISGRIGRAQVTEGALVGQGETTALATIQQIDRVYADFKQPVADVLRLRDALAAGRLTQEPDKGAPISVTIDGTGQRREGRLLFSDITVDRNTGQISLRGQFDNPDGLLLPGMYVRVHVGQSTDPKAILVPQRAIKRGTDGKSQVLAVGRDDRIEVRPVVTGATHGTAWHVLEGLAPGDRVVVDGQANPGDKVSIVARATSKDGKPEAEPAAGAARD</sequence>
<keyword evidence="4" id="KW-0732">Signal</keyword>
<feature type="chain" id="PRO_5047068423" evidence="4">
    <location>
        <begin position="22"/>
        <end position="395"/>
    </location>
</feature>
<dbReference type="Proteomes" id="UP001595974">
    <property type="component" value="Unassembled WGS sequence"/>
</dbReference>
<feature type="domain" description="Multidrug resistance protein MdtA-like beta-barrel" evidence="7">
    <location>
        <begin position="212"/>
        <end position="298"/>
    </location>
</feature>
<dbReference type="PROSITE" id="PS51257">
    <property type="entry name" value="PROKAR_LIPOPROTEIN"/>
    <property type="match status" value="1"/>
</dbReference>
<evidence type="ECO:0000259" key="7">
    <source>
        <dbReference type="Pfam" id="PF25944"/>
    </source>
</evidence>
<feature type="domain" description="Multidrug resistance protein MdtA-like alpha-helical hairpin" evidence="5">
    <location>
        <begin position="105"/>
        <end position="174"/>
    </location>
</feature>
<dbReference type="PANTHER" id="PTHR30158:SF24">
    <property type="entry name" value="HLYD FAMILY SECRETION PROTEIN"/>
    <property type="match status" value="1"/>
</dbReference>
<feature type="signal peptide" evidence="4">
    <location>
        <begin position="1"/>
        <end position="21"/>
    </location>
</feature>
<dbReference type="Gene3D" id="2.40.50.100">
    <property type="match status" value="1"/>
</dbReference>
<feature type="domain" description="Multidrug resistance protein MdtA-like barrel-sandwich hybrid" evidence="6">
    <location>
        <begin position="64"/>
        <end position="207"/>
    </location>
</feature>